<dbReference type="STRING" id="48709.A0A1D2M2E8"/>
<dbReference type="PROSITE" id="PS50157">
    <property type="entry name" value="ZINC_FINGER_C2H2_2"/>
    <property type="match status" value="5"/>
</dbReference>
<reference evidence="10 11" key="1">
    <citation type="journal article" date="2016" name="Genome Biol. Evol.">
        <title>Gene Family Evolution Reflects Adaptation to Soil Environmental Stressors in the Genome of the Collembolan Orchesella cincta.</title>
        <authorList>
            <person name="Faddeeva-Vakhrusheva A."/>
            <person name="Derks M.F."/>
            <person name="Anvar S.Y."/>
            <person name="Agamennone V."/>
            <person name="Suring W."/>
            <person name="Smit S."/>
            <person name="van Straalen N.M."/>
            <person name="Roelofs D."/>
        </authorList>
    </citation>
    <scope>NUCLEOTIDE SEQUENCE [LARGE SCALE GENOMIC DNA]</scope>
    <source>
        <tissue evidence="10">Mixed pool</tissue>
    </source>
</reference>
<dbReference type="Proteomes" id="UP000094527">
    <property type="component" value="Unassembled WGS sequence"/>
</dbReference>
<evidence type="ECO:0000259" key="9">
    <source>
        <dbReference type="PROSITE" id="PS50157"/>
    </source>
</evidence>
<keyword evidence="6" id="KW-0238">DNA-binding</keyword>
<evidence type="ECO:0000313" key="11">
    <source>
        <dbReference type="Proteomes" id="UP000094527"/>
    </source>
</evidence>
<keyword evidence="5" id="KW-0862">Zinc</keyword>
<dbReference type="FunFam" id="3.30.160.60:FF:000045">
    <property type="entry name" value="ZFP69 zinc finger protein B"/>
    <property type="match status" value="1"/>
</dbReference>
<dbReference type="GO" id="GO:0003677">
    <property type="term" value="F:DNA binding"/>
    <property type="evidence" value="ECO:0007669"/>
    <property type="project" value="UniProtKB-KW"/>
</dbReference>
<dbReference type="Gene3D" id="3.30.160.60">
    <property type="entry name" value="Classic Zinc Finger"/>
    <property type="match status" value="5"/>
</dbReference>
<dbReference type="OrthoDB" id="6077919at2759"/>
<evidence type="ECO:0000256" key="4">
    <source>
        <dbReference type="ARBA" id="ARBA00022771"/>
    </source>
</evidence>
<accession>A0A1D2M2E8</accession>
<evidence type="ECO:0000256" key="1">
    <source>
        <dbReference type="ARBA" id="ARBA00004123"/>
    </source>
</evidence>
<feature type="domain" description="C2H2-type" evidence="9">
    <location>
        <begin position="35"/>
        <end position="62"/>
    </location>
</feature>
<dbReference type="EMBL" id="LJIJ01006044">
    <property type="protein sequence ID" value="ODM87147.1"/>
    <property type="molecule type" value="Genomic_DNA"/>
</dbReference>
<evidence type="ECO:0000256" key="3">
    <source>
        <dbReference type="ARBA" id="ARBA00022737"/>
    </source>
</evidence>
<keyword evidence="3" id="KW-0677">Repeat</keyword>
<gene>
    <name evidence="10" type="ORF">Ocin01_19535</name>
</gene>
<evidence type="ECO:0000313" key="10">
    <source>
        <dbReference type="EMBL" id="ODM87147.1"/>
    </source>
</evidence>
<dbReference type="PROSITE" id="PS00028">
    <property type="entry name" value="ZINC_FINGER_C2H2_1"/>
    <property type="match status" value="5"/>
</dbReference>
<dbReference type="PANTHER" id="PTHR24394">
    <property type="entry name" value="ZINC FINGER PROTEIN"/>
    <property type="match status" value="1"/>
</dbReference>
<dbReference type="InterPro" id="IPR036236">
    <property type="entry name" value="Znf_C2H2_sf"/>
</dbReference>
<evidence type="ECO:0000256" key="8">
    <source>
        <dbReference type="PROSITE-ProRule" id="PRU00042"/>
    </source>
</evidence>
<dbReference type="InterPro" id="IPR013087">
    <property type="entry name" value="Znf_C2H2_type"/>
</dbReference>
<dbReference type="OMA" id="THHYLTH"/>
<dbReference type="GO" id="GO:0005634">
    <property type="term" value="C:nucleus"/>
    <property type="evidence" value="ECO:0007669"/>
    <property type="project" value="UniProtKB-SubCell"/>
</dbReference>
<feature type="domain" description="C2H2-type" evidence="9">
    <location>
        <begin position="95"/>
        <end position="122"/>
    </location>
</feature>
<dbReference type="FunFam" id="3.30.160.60:FF:000100">
    <property type="entry name" value="Zinc finger 45-like"/>
    <property type="match status" value="1"/>
</dbReference>
<organism evidence="10 11">
    <name type="scientific">Orchesella cincta</name>
    <name type="common">Springtail</name>
    <name type="synonym">Podura cincta</name>
    <dbReference type="NCBI Taxonomy" id="48709"/>
    <lineage>
        <taxon>Eukaryota</taxon>
        <taxon>Metazoa</taxon>
        <taxon>Ecdysozoa</taxon>
        <taxon>Arthropoda</taxon>
        <taxon>Hexapoda</taxon>
        <taxon>Collembola</taxon>
        <taxon>Entomobryomorpha</taxon>
        <taxon>Entomobryoidea</taxon>
        <taxon>Orchesellidae</taxon>
        <taxon>Orchesellinae</taxon>
        <taxon>Orchesella</taxon>
    </lineage>
</organism>
<feature type="domain" description="C2H2-type" evidence="9">
    <location>
        <begin position="123"/>
        <end position="151"/>
    </location>
</feature>
<feature type="non-terminal residue" evidence="10">
    <location>
        <position position="211"/>
    </location>
</feature>
<name>A0A1D2M2E8_ORCCI</name>
<keyword evidence="2" id="KW-0479">Metal-binding</keyword>
<dbReference type="SUPFAM" id="SSF57667">
    <property type="entry name" value="beta-beta-alpha zinc fingers"/>
    <property type="match status" value="3"/>
</dbReference>
<feature type="domain" description="C2H2-type" evidence="9">
    <location>
        <begin position="7"/>
        <end position="34"/>
    </location>
</feature>
<dbReference type="SMART" id="SM00355">
    <property type="entry name" value="ZnF_C2H2"/>
    <property type="match status" value="6"/>
</dbReference>
<protein>
    <submittedName>
        <fullName evidence="10">Putative zinc finger protein</fullName>
    </submittedName>
</protein>
<comment type="caution">
    <text evidence="10">The sequence shown here is derived from an EMBL/GenBank/DDBJ whole genome shotgun (WGS) entry which is preliminary data.</text>
</comment>
<proteinExistence type="predicted"/>
<evidence type="ECO:0000256" key="7">
    <source>
        <dbReference type="ARBA" id="ARBA00023242"/>
    </source>
</evidence>
<feature type="domain" description="C2H2-type" evidence="9">
    <location>
        <begin position="64"/>
        <end position="92"/>
    </location>
</feature>
<evidence type="ECO:0000256" key="2">
    <source>
        <dbReference type="ARBA" id="ARBA00022723"/>
    </source>
</evidence>
<keyword evidence="4 8" id="KW-0863">Zinc-finger</keyword>
<dbReference type="AlphaFoldDB" id="A0A1D2M2E8"/>
<keyword evidence="7" id="KW-0539">Nucleus</keyword>
<evidence type="ECO:0000256" key="6">
    <source>
        <dbReference type="ARBA" id="ARBA00023125"/>
    </source>
</evidence>
<evidence type="ECO:0000256" key="5">
    <source>
        <dbReference type="ARBA" id="ARBA00022833"/>
    </source>
</evidence>
<comment type="subcellular location">
    <subcellularLocation>
        <location evidence="1">Nucleus</location>
    </subcellularLocation>
</comment>
<keyword evidence="11" id="KW-1185">Reference proteome</keyword>
<dbReference type="FunFam" id="3.30.160.60:FF:000218">
    <property type="entry name" value="Zinc finger protein 10"/>
    <property type="match status" value="1"/>
</dbReference>
<dbReference type="GO" id="GO:0000981">
    <property type="term" value="F:DNA-binding transcription factor activity, RNA polymerase II-specific"/>
    <property type="evidence" value="ECO:0007669"/>
    <property type="project" value="TreeGrafter"/>
</dbReference>
<dbReference type="GO" id="GO:0008270">
    <property type="term" value="F:zinc ion binding"/>
    <property type="evidence" value="ECO:0007669"/>
    <property type="project" value="UniProtKB-KW"/>
</dbReference>
<dbReference type="Pfam" id="PF00096">
    <property type="entry name" value="zf-C2H2"/>
    <property type="match status" value="2"/>
</dbReference>
<sequence length="211" mass="24251">MPNKKDCKCPVCDKRFSSSAGVKQHLNTHTGERPFKCTQCVKAFSCPGDLRSHQVVHIQNRERFPCSQCSASLATKANLRVHVWMVHRKDESLNKECNICQKLYAKNADLFEHMRTHTGEKPYQCIFCKRRFAKSSILYCHFRGIHINEKPWFCSECPLSFSQSCGLKFHVNRGAQPRQKVSVISALKAGRRTVISLNFSTAVKLQKTWIF</sequence>
<dbReference type="FunFam" id="3.30.160.60:FF:000145">
    <property type="entry name" value="Zinc finger protein 574"/>
    <property type="match status" value="1"/>
</dbReference>
<dbReference type="PANTHER" id="PTHR24394:SF44">
    <property type="entry name" value="ZINC FINGER PROTEIN 271-LIKE"/>
    <property type="match status" value="1"/>
</dbReference>